<dbReference type="HOGENOM" id="CLU_2492787_0_0_7"/>
<accession>A9A018</accession>
<reference evidence="2 3" key="1">
    <citation type="submission" date="2007-10" db="EMBL/GenBank/DDBJ databases">
        <title>Complete sequence of Desulfococcus oleovorans Hxd3.</title>
        <authorList>
            <consortium name="US DOE Joint Genome Institute"/>
            <person name="Copeland A."/>
            <person name="Lucas S."/>
            <person name="Lapidus A."/>
            <person name="Barry K."/>
            <person name="Glavina del Rio T."/>
            <person name="Dalin E."/>
            <person name="Tice H."/>
            <person name="Pitluck S."/>
            <person name="Kiss H."/>
            <person name="Brettin T."/>
            <person name="Bruce D."/>
            <person name="Detter J.C."/>
            <person name="Han C."/>
            <person name="Schmutz J."/>
            <person name="Larimer F."/>
            <person name="Land M."/>
            <person name="Hauser L."/>
            <person name="Kyrpides N."/>
            <person name="Kim E."/>
            <person name="Wawrik B."/>
            <person name="Richardson P."/>
        </authorList>
    </citation>
    <scope>NUCLEOTIDE SEQUENCE [LARGE SCALE GENOMIC DNA]</scope>
    <source>
        <strain evidence="3">DSM 6200 / JCM 39069 / Hxd3</strain>
    </source>
</reference>
<sequence>MKISIIGFLFWIAAGVLFGFKMIAVLMERHMEIFTITQIVGNNDWVEQIPWPVVQEWALRLSETSLIFILLAVGAVFVVIGMFKKG</sequence>
<dbReference type="RefSeq" id="WP_012175034.1">
    <property type="nucleotide sequence ID" value="NC_009943.1"/>
</dbReference>
<proteinExistence type="predicted"/>
<evidence type="ECO:0000313" key="2">
    <source>
        <dbReference type="EMBL" id="ABW67418.1"/>
    </source>
</evidence>
<feature type="transmembrane region" description="Helical" evidence="1">
    <location>
        <begin position="65"/>
        <end position="83"/>
    </location>
</feature>
<evidence type="ECO:0000256" key="1">
    <source>
        <dbReference type="SAM" id="Phobius"/>
    </source>
</evidence>
<dbReference type="AlphaFoldDB" id="A9A018"/>
<keyword evidence="1" id="KW-1133">Transmembrane helix</keyword>
<gene>
    <name evidence="2" type="ordered locus">Dole_1614</name>
</gene>
<name>A9A018_DESOH</name>
<feature type="transmembrane region" description="Helical" evidence="1">
    <location>
        <begin position="7"/>
        <end position="27"/>
    </location>
</feature>
<dbReference type="KEGG" id="dol:Dole_1614"/>
<evidence type="ECO:0000313" key="3">
    <source>
        <dbReference type="Proteomes" id="UP000008561"/>
    </source>
</evidence>
<dbReference type="Proteomes" id="UP000008561">
    <property type="component" value="Chromosome"/>
</dbReference>
<protein>
    <submittedName>
        <fullName evidence="2">Uncharacterized protein</fullName>
    </submittedName>
</protein>
<dbReference type="EMBL" id="CP000859">
    <property type="protein sequence ID" value="ABW67418.1"/>
    <property type="molecule type" value="Genomic_DNA"/>
</dbReference>
<organism evidence="2 3">
    <name type="scientific">Desulfosudis oleivorans (strain DSM 6200 / JCM 39069 / Hxd3)</name>
    <name type="common">Desulfococcus oleovorans</name>
    <dbReference type="NCBI Taxonomy" id="96561"/>
    <lineage>
        <taxon>Bacteria</taxon>
        <taxon>Pseudomonadati</taxon>
        <taxon>Thermodesulfobacteriota</taxon>
        <taxon>Desulfobacteria</taxon>
        <taxon>Desulfobacterales</taxon>
        <taxon>Desulfosudaceae</taxon>
        <taxon>Desulfosudis</taxon>
    </lineage>
</organism>
<keyword evidence="3" id="KW-1185">Reference proteome</keyword>
<keyword evidence="1" id="KW-0472">Membrane</keyword>
<keyword evidence="1" id="KW-0812">Transmembrane</keyword>